<evidence type="ECO:0000256" key="10">
    <source>
        <dbReference type="SAM" id="Phobius"/>
    </source>
</evidence>
<dbReference type="AlphaFoldDB" id="S8CCY1"/>
<evidence type="ECO:0000256" key="3">
    <source>
        <dbReference type="ARBA" id="ARBA00022448"/>
    </source>
</evidence>
<dbReference type="Proteomes" id="UP000015100">
    <property type="component" value="Unassembled WGS sequence"/>
</dbReference>
<feature type="transmembrane region" description="Helical" evidence="10">
    <location>
        <begin position="399"/>
        <end position="415"/>
    </location>
</feature>
<feature type="transmembrane region" description="Helical" evidence="10">
    <location>
        <begin position="448"/>
        <end position="468"/>
    </location>
</feature>
<feature type="transmembrane region" description="Helical" evidence="10">
    <location>
        <begin position="421"/>
        <end position="439"/>
    </location>
</feature>
<keyword evidence="13" id="KW-1185">Reference proteome</keyword>
<evidence type="ECO:0000256" key="6">
    <source>
        <dbReference type="ARBA" id="ARBA00023065"/>
    </source>
</evidence>
<comment type="subcellular location">
    <subcellularLocation>
        <location evidence="8">Endoplasmic reticulum membrane</location>
        <topology evidence="8">Multi-pass membrane protein</topology>
    </subcellularLocation>
    <subcellularLocation>
        <location evidence="1">Membrane</location>
        <topology evidence="1">Multi-pass membrane protein</topology>
    </subcellularLocation>
</comment>
<dbReference type="InterPro" id="IPR002524">
    <property type="entry name" value="Cation_efflux"/>
</dbReference>
<dbReference type="PANTHER" id="PTHR45755:SF4">
    <property type="entry name" value="ZINC TRANSPORTER 7"/>
    <property type="match status" value="1"/>
</dbReference>
<feature type="compositionally biased region" description="Basic residues" evidence="9">
    <location>
        <begin position="69"/>
        <end position="89"/>
    </location>
</feature>
<feature type="region of interest" description="Disordered" evidence="9">
    <location>
        <begin position="749"/>
        <end position="795"/>
    </location>
</feature>
<feature type="transmembrane region" description="Helical" evidence="10">
    <location>
        <begin position="302"/>
        <end position="322"/>
    </location>
</feature>
<feature type="transmembrane region" description="Helical" evidence="10">
    <location>
        <begin position="187"/>
        <end position="208"/>
    </location>
</feature>
<dbReference type="InterPro" id="IPR045316">
    <property type="entry name" value="Msc2-like"/>
</dbReference>
<dbReference type="GO" id="GO:1904257">
    <property type="term" value="P:zinc ion import into Golgi lumen"/>
    <property type="evidence" value="ECO:0007669"/>
    <property type="project" value="TreeGrafter"/>
</dbReference>
<dbReference type="SUPFAM" id="SSF161111">
    <property type="entry name" value="Cation efflux protein transmembrane domain-like"/>
    <property type="match status" value="1"/>
</dbReference>
<proteinExistence type="inferred from homology"/>
<dbReference type="eggNOG" id="KOG1484">
    <property type="taxonomic scope" value="Eukaryota"/>
</dbReference>
<dbReference type="STRING" id="1284197.S8CCY1"/>
<dbReference type="GO" id="GO:0006882">
    <property type="term" value="P:intracellular zinc ion homeostasis"/>
    <property type="evidence" value="ECO:0007669"/>
    <property type="project" value="InterPro"/>
</dbReference>
<dbReference type="GO" id="GO:0005385">
    <property type="term" value="F:zinc ion transmembrane transporter activity"/>
    <property type="evidence" value="ECO:0007669"/>
    <property type="project" value="UniProtKB-UniRule"/>
</dbReference>
<feature type="transmembrane region" description="Helical" evidence="10">
    <location>
        <begin position="612"/>
        <end position="630"/>
    </location>
</feature>
<dbReference type="FunFam" id="1.20.1510.10:FF:000014">
    <property type="entry name" value="Cation efflux protein/ zinc transporter"/>
    <property type="match status" value="1"/>
</dbReference>
<dbReference type="PANTHER" id="PTHR45755">
    <property type="match status" value="1"/>
</dbReference>
<name>S8CCY1_DACHA</name>
<dbReference type="GO" id="GO:0005794">
    <property type="term" value="C:Golgi apparatus"/>
    <property type="evidence" value="ECO:0007669"/>
    <property type="project" value="TreeGrafter"/>
</dbReference>
<comment type="similarity">
    <text evidence="2 8">Belongs to the cation diffusion facilitator (CDF) transporter (TC 2.A.4) family. SLC30A subfamily.</text>
</comment>
<feature type="domain" description="Cation efflux protein transmembrane" evidence="11">
    <location>
        <begin position="507"/>
        <end position="711"/>
    </location>
</feature>
<dbReference type="OMA" id="WVFLTTF"/>
<gene>
    <name evidence="12" type="ORF">H072_540</name>
</gene>
<dbReference type="Pfam" id="PF01545">
    <property type="entry name" value="Cation_efflux"/>
    <property type="match status" value="1"/>
</dbReference>
<feature type="transmembrane region" description="Helical" evidence="10">
    <location>
        <begin position="654"/>
        <end position="675"/>
    </location>
</feature>
<feature type="region of interest" description="Disordered" evidence="9">
    <location>
        <begin position="1"/>
        <end position="118"/>
    </location>
</feature>
<dbReference type="InterPro" id="IPR027469">
    <property type="entry name" value="Cation_efflux_TMD_sf"/>
</dbReference>
<dbReference type="HOGENOM" id="CLU_013389_0_0_1"/>
<keyword evidence="4 10" id="KW-0812">Transmembrane</keyword>
<feature type="compositionally biased region" description="Basic and acidic residues" evidence="9">
    <location>
        <begin position="100"/>
        <end position="118"/>
    </location>
</feature>
<dbReference type="NCBIfam" id="TIGR01297">
    <property type="entry name" value="CDF"/>
    <property type="match status" value="1"/>
</dbReference>
<feature type="transmembrane region" description="Helical" evidence="10">
    <location>
        <begin position="367"/>
        <end position="387"/>
    </location>
</feature>
<keyword evidence="3 8" id="KW-0813">Transport</keyword>
<keyword evidence="6 8" id="KW-0406">Ion transport</keyword>
<accession>S8CCY1</accession>
<evidence type="ECO:0000256" key="7">
    <source>
        <dbReference type="ARBA" id="ARBA00023136"/>
    </source>
</evidence>
<comment type="function">
    <text evidence="8">Functions as a zinc transporter.</text>
</comment>
<evidence type="ECO:0000313" key="13">
    <source>
        <dbReference type="Proteomes" id="UP000015100"/>
    </source>
</evidence>
<feature type="transmembrane region" description="Helical" evidence="10">
    <location>
        <begin position="538"/>
        <end position="557"/>
    </location>
</feature>
<keyword evidence="7 10" id="KW-0472">Membrane</keyword>
<evidence type="ECO:0000256" key="2">
    <source>
        <dbReference type="ARBA" id="ARBA00008873"/>
    </source>
</evidence>
<feature type="compositionally biased region" description="Basic and acidic residues" evidence="9">
    <location>
        <begin position="752"/>
        <end position="795"/>
    </location>
</feature>
<comment type="caution">
    <text evidence="12">The sequence shown here is derived from an EMBL/GenBank/DDBJ whole genome shotgun (WGS) entry which is preliminary data.</text>
</comment>
<protein>
    <recommendedName>
        <fullName evidence="8">Zinc transporter</fullName>
    </recommendedName>
</protein>
<evidence type="ECO:0000256" key="8">
    <source>
        <dbReference type="RuleBase" id="RU369017"/>
    </source>
</evidence>
<evidence type="ECO:0000256" key="4">
    <source>
        <dbReference type="ARBA" id="ARBA00022692"/>
    </source>
</evidence>
<evidence type="ECO:0000313" key="12">
    <source>
        <dbReference type="EMBL" id="EPS45502.1"/>
    </source>
</evidence>
<evidence type="ECO:0000256" key="1">
    <source>
        <dbReference type="ARBA" id="ARBA00004141"/>
    </source>
</evidence>
<feature type="transmembrane region" description="Helical" evidence="10">
    <location>
        <begin position="507"/>
        <end position="526"/>
    </location>
</feature>
<reference evidence="12 13" key="1">
    <citation type="journal article" date="2013" name="PLoS Genet.">
        <title>Genomic mechanisms accounting for the adaptation to parasitism in nematode-trapping fungi.</title>
        <authorList>
            <person name="Meerupati T."/>
            <person name="Andersson K.M."/>
            <person name="Friman E."/>
            <person name="Kumar D."/>
            <person name="Tunlid A."/>
            <person name="Ahren D."/>
        </authorList>
    </citation>
    <scope>NUCLEOTIDE SEQUENCE [LARGE SCALE GENOMIC DNA]</scope>
    <source>
        <strain evidence="12 13">CBS 200.50</strain>
    </source>
</reference>
<keyword evidence="5 10" id="KW-1133">Transmembrane helix</keyword>
<dbReference type="EMBL" id="AQGS01000014">
    <property type="protein sequence ID" value="EPS45502.1"/>
    <property type="molecule type" value="Genomic_DNA"/>
</dbReference>
<feature type="compositionally biased region" description="Polar residues" evidence="9">
    <location>
        <begin position="50"/>
        <end position="61"/>
    </location>
</feature>
<evidence type="ECO:0000259" key="11">
    <source>
        <dbReference type="Pfam" id="PF01545"/>
    </source>
</evidence>
<feature type="transmembrane region" description="Helical" evidence="10">
    <location>
        <begin position="682"/>
        <end position="704"/>
    </location>
</feature>
<feature type="transmembrane region" description="Helical" evidence="10">
    <location>
        <begin position="329"/>
        <end position="347"/>
    </location>
</feature>
<keyword evidence="8" id="KW-0256">Endoplasmic reticulum</keyword>
<reference evidence="13" key="2">
    <citation type="submission" date="2013-04" db="EMBL/GenBank/DDBJ databases">
        <title>Genomic mechanisms accounting for the adaptation to parasitism in nematode-trapping fungi.</title>
        <authorList>
            <person name="Ahren D.G."/>
        </authorList>
    </citation>
    <scope>NUCLEOTIDE SEQUENCE [LARGE SCALE GENOMIC DNA]</scope>
    <source>
        <strain evidence="13">CBS 200.50</strain>
    </source>
</reference>
<dbReference type="GO" id="GO:0031410">
    <property type="term" value="C:cytoplasmic vesicle"/>
    <property type="evidence" value="ECO:0007669"/>
    <property type="project" value="TreeGrafter"/>
</dbReference>
<feature type="compositionally biased region" description="Basic and acidic residues" evidence="9">
    <location>
        <begin position="1"/>
        <end position="13"/>
    </location>
</feature>
<dbReference type="GO" id="GO:0005789">
    <property type="term" value="C:endoplasmic reticulum membrane"/>
    <property type="evidence" value="ECO:0007669"/>
    <property type="project" value="UniProtKB-SubCell"/>
</dbReference>
<dbReference type="InterPro" id="IPR058533">
    <property type="entry name" value="Cation_efflux_TM"/>
</dbReference>
<evidence type="ECO:0000256" key="5">
    <source>
        <dbReference type="ARBA" id="ARBA00022989"/>
    </source>
</evidence>
<feature type="transmembrane region" description="Helical" evidence="10">
    <location>
        <begin position="577"/>
        <end position="600"/>
    </location>
</feature>
<organism evidence="12 13">
    <name type="scientific">Dactylellina haptotyla (strain CBS 200.50)</name>
    <name type="common">Nematode-trapping fungus</name>
    <name type="synonym">Monacrosporium haptotylum</name>
    <dbReference type="NCBI Taxonomy" id="1284197"/>
    <lineage>
        <taxon>Eukaryota</taxon>
        <taxon>Fungi</taxon>
        <taxon>Dikarya</taxon>
        <taxon>Ascomycota</taxon>
        <taxon>Pezizomycotina</taxon>
        <taxon>Orbiliomycetes</taxon>
        <taxon>Orbiliales</taxon>
        <taxon>Orbiliaceae</taxon>
        <taxon>Dactylellina</taxon>
    </lineage>
</organism>
<dbReference type="Gene3D" id="1.20.1510.10">
    <property type="entry name" value="Cation efflux protein transmembrane domain"/>
    <property type="match status" value="1"/>
</dbReference>
<dbReference type="OrthoDB" id="78669at2759"/>
<evidence type="ECO:0000256" key="9">
    <source>
        <dbReference type="SAM" id="MobiDB-lite"/>
    </source>
</evidence>
<sequence length="913" mass="96820">MAHDHTEEDHVHETAAAAKRGSRRFSGNSSIRGFNYTPGGVSAAAAGDNSRPQSRGSQGSISAGGHSRTQSHSHGHGHNHSPSHNHGNGHSHSASCSHGHAHEHSHAHSHAHDHSHDHEHTPLVKLLLPPFLVTLTLLSASLAFSSASTFLSHPHEHIVKELPKTDADSSLPAGTLAEEHPEATSRLLAACALSSGALLISVLVGIVVNGGVDTKAVDDSKTGLDKAKAVSAPPFFSRASLTLATKRSLGVMLPFLAAFELGGSRTSALLLAACASGLASGFNNNLPSFTFSDLKTVFTKKWVFLTTFVSVAFLDLFAIGEISDMKATATGYAALTLSLFVFPPPLPSVSKKSTLQSMVYLTKPSELPTTILAAFLLCIPVFAFPFLSTTYTLGFTSPGWYVIGITAAGMAYTGIASQSGIRPSGAIYGVLASFLGGWIEEEWSVRRGFLEGGIAATIAGVVYLTAVAHKHSAKAVKPGRITERLLVVSRNYPIVNAILADPDSRKIFYFMLLNFSFMLLQTLYGFLTGSLGLLSDSIHMLLDCLALMVGLAAAVMSKWPPSVTFPYGLGKIETLAGFANGILLFLISLEIIFEAMARIWGGDAELERLDELLVVSAAGLVVNLVGIMAFDHGHAHHGHSHGHSHDHNENLQGIFLHILADALGSLSVTISTLLVKYTGYSFFDPIASVLIALLIGASAFPLVFSSAKRLLLAVPEDVEWELRDKLSGLSNYKEVVGYAGKFWLGDGGAGQEEEKGKEHSHDHGHDHGHSHDHSHDHDHDHHDHDHDHGHDHNHGEECAEAAKILGVIHIAVEKGVDEGAVREKVKQHLGKRMEKVLVQVERAAEAGNPNGCWCGISASSTYGLATPRHGSFSINGGTMNGAGHNLNGSMSGGGYLLGGSGVGAGVAEGRKDD</sequence>